<evidence type="ECO:0000313" key="6">
    <source>
        <dbReference type="EMBL" id="CAF1171886.1"/>
    </source>
</evidence>
<feature type="compositionally biased region" description="Low complexity" evidence="5">
    <location>
        <begin position="17"/>
        <end position="40"/>
    </location>
</feature>
<evidence type="ECO:0000256" key="3">
    <source>
        <dbReference type="ARBA" id="ARBA00023163"/>
    </source>
</evidence>
<evidence type="ECO:0000256" key="1">
    <source>
        <dbReference type="ARBA" id="ARBA00004123"/>
    </source>
</evidence>
<evidence type="ECO:0000313" key="7">
    <source>
        <dbReference type="Proteomes" id="UP000663882"/>
    </source>
</evidence>
<dbReference type="Pfam" id="PF05132">
    <property type="entry name" value="RNA_pol_Rpc4"/>
    <property type="match status" value="1"/>
</dbReference>
<dbReference type="GO" id="GO:0042797">
    <property type="term" value="P:tRNA transcription by RNA polymerase III"/>
    <property type="evidence" value="ECO:0007669"/>
    <property type="project" value="TreeGrafter"/>
</dbReference>
<feature type="compositionally biased region" description="Low complexity" evidence="5">
    <location>
        <begin position="159"/>
        <end position="168"/>
    </location>
</feature>
<gene>
    <name evidence="6" type="ORF">RFH988_LOCUS23020</name>
</gene>
<dbReference type="EMBL" id="CAJNOO010001569">
    <property type="protein sequence ID" value="CAF1171886.1"/>
    <property type="molecule type" value="Genomic_DNA"/>
</dbReference>
<dbReference type="GO" id="GO:0005666">
    <property type="term" value="C:RNA polymerase III complex"/>
    <property type="evidence" value="ECO:0007669"/>
    <property type="project" value="InterPro"/>
</dbReference>
<comment type="subcellular location">
    <subcellularLocation>
        <location evidence="1">Nucleus</location>
    </subcellularLocation>
</comment>
<evidence type="ECO:0008006" key="8">
    <source>
        <dbReference type="Google" id="ProtNLM"/>
    </source>
</evidence>
<accession>A0A814U8M7</accession>
<protein>
    <recommendedName>
        <fullName evidence="8">DNA-directed RNA polymerase III subunit RPC4</fullName>
    </recommendedName>
</protein>
<feature type="compositionally biased region" description="Polar residues" evidence="5">
    <location>
        <begin position="51"/>
        <end position="66"/>
    </location>
</feature>
<keyword evidence="4" id="KW-0539">Nucleus</keyword>
<feature type="region of interest" description="Disordered" evidence="5">
    <location>
        <begin position="155"/>
        <end position="177"/>
    </location>
</feature>
<feature type="compositionally biased region" description="Polar residues" evidence="5">
    <location>
        <begin position="109"/>
        <end position="123"/>
    </location>
</feature>
<comment type="caution">
    <text evidence="6">The sequence shown here is derived from an EMBL/GenBank/DDBJ whole genome shotgun (WGS) entry which is preliminary data.</text>
</comment>
<proteinExistence type="predicted"/>
<evidence type="ECO:0000256" key="2">
    <source>
        <dbReference type="ARBA" id="ARBA00022478"/>
    </source>
</evidence>
<organism evidence="6 7">
    <name type="scientific">Rotaria sordida</name>
    <dbReference type="NCBI Taxonomy" id="392033"/>
    <lineage>
        <taxon>Eukaryota</taxon>
        <taxon>Metazoa</taxon>
        <taxon>Spiralia</taxon>
        <taxon>Gnathifera</taxon>
        <taxon>Rotifera</taxon>
        <taxon>Eurotatoria</taxon>
        <taxon>Bdelloidea</taxon>
        <taxon>Philodinida</taxon>
        <taxon>Philodinidae</taxon>
        <taxon>Rotaria</taxon>
    </lineage>
</organism>
<feature type="region of interest" description="Disordered" evidence="5">
    <location>
        <begin position="1"/>
        <end position="139"/>
    </location>
</feature>
<evidence type="ECO:0000256" key="5">
    <source>
        <dbReference type="SAM" id="MobiDB-lite"/>
    </source>
</evidence>
<dbReference type="InterPro" id="IPR007811">
    <property type="entry name" value="RPC4"/>
</dbReference>
<evidence type="ECO:0000256" key="4">
    <source>
        <dbReference type="ARBA" id="ARBA00023242"/>
    </source>
</evidence>
<reference evidence="6" key="1">
    <citation type="submission" date="2021-02" db="EMBL/GenBank/DDBJ databases">
        <authorList>
            <person name="Nowell W R."/>
        </authorList>
    </citation>
    <scope>NUCLEOTIDE SEQUENCE</scope>
</reference>
<keyword evidence="2" id="KW-0240">DNA-directed RNA polymerase</keyword>
<dbReference type="AlphaFoldDB" id="A0A814U8M7"/>
<dbReference type="Proteomes" id="UP000663882">
    <property type="component" value="Unassembled WGS sequence"/>
</dbReference>
<keyword evidence="3" id="KW-0804">Transcription</keyword>
<dbReference type="OrthoDB" id="5836119at2759"/>
<dbReference type="GO" id="GO:0003677">
    <property type="term" value="F:DNA binding"/>
    <property type="evidence" value="ECO:0007669"/>
    <property type="project" value="InterPro"/>
</dbReference>
<sequence>MSTRGRGRGSGVQSNDRSSSSSSAASSRSSSLTRPTSSTTIQDPDRLMKQLKTQLGAGSTTATGLSASARPTPKFMPNLATSKKDNKDKTDSTNNNNSASGSNNDLSSMNEKNSINGRKSQTSRGRGGNHRGGHDRGNYIQTEGIFQGNAQIPVAPTISSSSSSSRMSSVKRESSTPNTKLLNIKKLGTAKTTLIGDVDGLKYEIDEENEPRLIPLAQRKSIFDIKKEPDMTKKSKESISTTSEHIDSFVQLFSQQKIDSSTKSAIKVEPMEPTNIPKSQESINDPTQLILMQFPDVLPCIRASSSSSTTTKPELASLNDLPDGFLGKLQIYKSGKCRLKLNDDTYLDVDIGQPTSFLQNVMVTEMASTNINDEHGTNNDMNKLICLGDIKHKLIVSLDAEHVLHDTRQ</sequence>
<dbReference type="PANTHER" id="PTHR13408:SF0">
    <property type="entry name" value="DNA-DIRECTED RNA POLYMERASE III SUBUNIT RPC4"/>
    <property type="match status" value="1"/>
</dbReference>
<feature type="compositionally biased region" description="Low complexity" evidence="5">
    <location>
        <begin position="92"/>
        <end position="108"/>
    </location>
</feature>
<name>A0A814U8M7_9BILA</name>
<dbReference type="PANTHER" id="PTHR13408">
    <property type="entry name" value="DNA-DIRECTED RNA POLYMERASE III"/>
    <property type="match status" value="1"/>
</dbReference>
<feature type="compositionally biased region" description="Basic and acidic residues" evidence="5">
    <location>
        <begin position="82"/>
        <end position="91"/>
    </location>
</feature>